<organism evidence="3 4">
    <name type="scientific">Aliikangiella coralliicola</name>
    <dbReference type="NCBI Taxonomy" id="2592383"/>
    <lineage>
        <taxon>Bacteria</taxon>
        <taxon>Pseudomonadati</taxon>
        <taxon>Pseudomonadota</taxon>
        <taxon>Gammaproteobacteria</taxon>
        <taxon>Oceanospirillales</taxon>
        <taxon>Pleioneaceae</taxon>
        <taxon>Aliikangiella</taxon>
    </lineage>
</organism>
<gene>
    <name evidence="3" type="ORF">FLL46_22260</name>
</gene>
<protein>
    <submittedName>
        <fullName evidence="3">S8/S53 family peptidase</fullName>
    </submittedName>
</protein>
<accession>A0A545U4E0</accession>
<keyword evidence="1" id="KW-1133">Transmembrane helix</keyword>
<evidence type="ECO:0000259" key="2">
    <source>
        <dbReference type="Pfam" id="PF00082"/>
    </source>
</evidence>
<dbReference type="GO" id="GO:0006508">
    <property type="term" value="P:proteolysis"/>
    <property type="evidence" value="ECO:0007669"/>
    <property type="project" value="InterPro"/>
</dbReference>
<dbReference type="EMBL" id="VIKS01000014">
    <property type="protein sequence ID" value="TQV84351.1"/>
    <property type="molecule type" value="Genomic_DNA"/>
</dbReference>
<evidence type="ECO:0000256" key="1">
    <source>
        <dbReference type="SAM" id="Phobius"/>
    </source>
</evidence>
<name>A0A545U4E0_9GAMM</name>
<dbReference type="GO" id="GO:0004252">
    <property type="term" value="F:serine-type endopeptidase activity"/>
    <property type="evidence" value="ECO:0007669"/>
    <property type="project" value="InterPro"/>
</dbReference>
<feature type="domain" description="Peptidase S8/S53" evidence="2">
    <location>
        <begin position="48"/>
        <end position="335"/>
    </location>
</feature>
<dbReference type="SUPFAM" id="SSF52743">
    <property type="entry name" value="Subtilisin-like"/>
    <property type="match status" value="1"/>
</dbReference>
<dbReference type="Pfam" id="PF00082">
    <property type="entry name" value="Peptidase_S8"/>
    <property type="match status" value="1"/>
</dbReference>
<proteinExistence type="predicted"/>
<sequence length="405" mass="44489">MAETLQNWMRQGVYRVLDYHHADSDGELIDWDSLDKEFIKLFGKKNSKTVRIAVLDTPVIAQGYLGANDKLQHAAREFFPATIRRENLGAHGTFVAGRAGWGTPAIRILDVPIGYHHGSATHNMRDVYDAIVYAIEEEKVSIICCSVTLNFAASFQVGEQSTTLSQLLAAHPDILFVMTSGNNHGPILPGDEQESNLCRGRRYAPKLDHVLCVGGCTRRGQLHWQSMYGEIDVWAPSGYFPQFRPSNADIHGGGAPKDTRSGTMNRVILSEVDEFNATNIVPYQDDEAINYVMDSGVSFAVPMVANVAAKIKLLQPKANAKKIAQIIRKTSRTTHEGIDFKASLFNPTTGRPLSRTGSTQVKMLDPAAAYKTAKKSNNVVIGIAITAILFLAAGGIIYKKEKDKN</sequence>
<dbReference type="Proteomes" id="UP000315439">
    <property type="component" value="Unassembled WGS sequence"/>
</dbReference>
<keyword evidence="1" id="KW-0472">Membrane</keyword>
<keyword evidence="4" id="KW-1185">Reference proteome</keyword>
<dbReference type="AlphaFoldDB" id="A0A545U4E0"/>
<evidence type="ECO:0000313" key="4">
    <source>
        <dbReference type="Proteomes" id="UP000315439"/>
    </source>
</evidence>
<dbReference type="CDD" id="cd00306">
    <property type="entry name" value="Peptidases_S8_S53"/>
    <property type="match status" value="1"/>
</dbReference>
<evidence type="ECO:0000313" key="3">
    <source>
        <dbReference type="EMBL" id="TQV84351.1"/>
    </source>
</evidence>
<dbReference type="InterPro" id="IPR000209">
    <property type="entry name" value="Peptidase_S8/S53_dom"/>
</dbReference>
<dbReference type="InterPro" id="IPR036852">
    <property type="entry name" value="Peptidase_S8/S53_dom_sf"/>
</dbReference>
<comment type="caution">
    <text evidence="3">The sequence shown here is derived from an EMBL/GenBank/DDBJ whole genome shotgun (WGS) entry which is preliminary data.</text>
</comment>
<dbReference type="RefSeq" id="WP_142933890.1">
    <property type="nucleotide sequence ID" value="NZ_ML660170.1"/>
</dbReference>
<keyword evidence="1" id="KW-0812">Transmembrane</keyword>
<dbReference type="Gene3D" id="3.40.50.200">
    <property type="entry name" value="Peptidase S8/S53 domain"/>
    <property type="match status" value="1"/>
</dbReference>
<reference evidence="3 4" key="1">
    <citation type="submission" date="2019-07" db="EMBL/GenBank/DDBJ databases">
        <title>Draft genome for Aliikangiella sp. M105.</title>
        <authorList>
            <person name="Wang G."/>
        </authorList>
    </citation>
    <scope>NUCLEOTIDE SEQUENCE [LARGE SCALE GENOMIC DNA]</scope>
    <source>
        <strain evidence="3 4">M105</strain>
    </source>
</reference>
<feature type="transmembrane region" description="Helical" evidence="1">
    <location>
        <begin position="379"/>
        <end position="398"/>
    </location>
</feature>